<evidence type="ECO:0000256" key="1">
    <source>
        <dbReference type="SAM" id="MobiDB-lite"/>
    </source>
</evidence>
<dbReference type="Gene3D" id="1.10.101.10">
    <property type="entry name" value="PGBD-like superfamily/PGBD"/>
    <property type="match status" value="2"/>
</dbReference>
<protein>
    <submittedName>
        <fullName evidence="4">Peptidoglycan hydrolase-like protein with peptidoglycan-binding domain</fullName>
    </submittedName>
</protein>
<name>A0ABT9PYI0_9HYPH</name>
<feature type="region of interest" description="Disordered" evidence="1">
    <location>
        <begin position="196"/>
        <end position="219"/>
    </location>
</feature>
<dbReference type="RefSeq" id="WP_306838222.1">
    <property type="nucleotide sequence ID" value="NZ_JAUSRF010000017.1"/>
</dbReference>
<keyword evidence="5" id="KW-1185">Reference proteome</keyword>
<dbReference type="InterPro" id="IPR036366">
    <property type="entry name" value="PGBDSf"/>
</dbReference>
<dbReference type="SUPFAM" id="SSF47090">
    <property type="entry name" value="PGBD-like"/>
    <property type="match status" value="2"/>
</dbReference>
<keyword evidence="2" id="KW-1133">Transmembrane helix</keyword>
<feature type="domain" description="Peptidoglycan binding-like" evidence="3">
    <location>
        <begin position="274"/>
        <end position="328"/>
    </location>
</feature>
<proteinExistence type="predicted"/>
<comment type="caution">
    <text evidence="4">The sequence shown here is derived from an EMBL/GenBank/DDBJ whole genome shotgun (WGS) entry which is preliminary data.</text>
</comment>
<feature type="transmembrane region" description="Helical" evidence="2">
    <location>
        <begin position="44"/>
        <end position="64"/>
    </location>
</feature>
<keyword evidence="2" id="KW-0472">Membrane</keyword>
<evidence type="ECO:0000313" key="4">
    <source>
        <dbReference type="EMBL" id="MDP9839536.1"/>
    </source>
</evidence>
<keyword evidence="2" id="KW-0812">Transmembrane</keyword>
<dbReference type="Proteomes" id="UP001241472">
    <property type="component" value="Unassembled WGS sequence"/>
</dbReference>
<feature type="compositionally biased region" description="Polar residues" evidence="1">
    <location>
        <begin position="261"/>
        <end position="273"/>
    </location>
</feature>
<feature type="region of interest" description="Disordered" evidence="1">
    <location>
        <begin position="231"/>
        <end position="273"/>
    </location>
</feature>
<sequence length="334" mass="35282">MNAQKRKSPDRKKGTARAKNSQPALFIQAIYAVGSFAARYPRVIGGGACFAIIFGFVSANALWYQPGGHPSPFLRTRDIEDPNGIPGYRMARPQPPADVTTFRIERADDSRLVTATPAAPQPAVQPSQLVADIQRELTRRGLYDGAHDGVIGTRTEAAILFFEQTAGLPQSGAPTETLLAALRAEPQTAAPQVAAVPPAAAQPASSPVPKPRPTENLKGEDPVAAAIRAAESGSAKPIATPVKATPASVRPEPAALRTADNRTSTTGSGLPSPDMVQQIQRGLANIAYTDVSVDGVAGSQTKAAIRHFERHYRLPETGEPNELVLKKLKSIGAL</sequence>
<evidence type="ECO:0000259" key="3">
    <source>
        <dbReference type="Pfam" id="PF01471"/>
    </source>
</evidence>
<accession>A0ABT9PYI0</accession>
<organism evidence="4 5">
    <name type="scientific">Neorhizobium huautlense</name>
    <dbReference type="NCBI Taxonomy" id="67774"/>
    <lineage>
        <taxon>Bacteria</taxon>
        <taxon>Pseudomonadati</taxon>
        <taxon>Pseudomonadota</taxon>
        <taxon>Alphaproteobacteria</taxon>
        <taxon>Hyphomicrobiales</taxon>
        <taxon>Rhizobiaceae</taxon>
        <taxon>Rhizobium/Agrobacterium group</taxon>
        <taxon>Neorhizobium</taxon>
    </lineage>
</organism>
<feature type="compositionally biased region" description="Low complexity" evidence="1">
    <location>
        <begin position="196"/>
        <end position="205"/>
    </location>
</feature>
<evidence type="ECO:0000256" key="2">
    <source>
        <dbReference type="SAM" id="Phobius"/>
    </source>
</evidence>
<gene>
    <name evidence="4" type="ORF">J2T09_004312</name>
</gene>
<reference evidence="4 5" key="1">
    <citation type="submission" date="2023-07" db="EMBL/GenBank/DDBJ databases">
        <title>Sorghum-associated microbial communities from plants grown in Nebraska, USA.</title>
        <authorList>
            <person name="Schachtman D."/>
        </authorList>
    </citation>
    <scope>NUCLEOTIDE SEQUENCE [LARGE SCALE GENOMIC DNA]</scope>
    <source>
        <strain evidence="4 5">DS1307</strain>
    </source>
</reference>
<dbReference type="InterPro" id="IPR002477">
    <property type="entry name" value="Peptidoglycan-bd-like"/>
</dbReference>
<dbReference type="EMBL" id="JAUSRF010000017">
    <property type="protein sequence ID" value="MDP9839536.1"/>
    <property type="molecule type" value="Genomic_DNA"/>
</dbReference>
<feature type="domain" description="Peptidoglycan binding-like" evidence="3">
    <location>
        <begin position="128"/>
        <end position="182"/>
    </location>
</feature>
<dbReference type="Pfam" id="PF01471">
    <property type="entry name" value="PG_binding_1"/>
    <property type="match status" value="2"/>
</dbReference>
<evidence type="ECO:0000313" key="5">
    <source>
        <dbReference type="Proteomes" id="UP001241472"/>
    </source>
</evidence>
<dbReference type="InterPro" id="IPR036365">
    <property type="entry name" value="PGBD-like_sf"/>
</dbReference>